<feature type="domain" description="DUF8054" evidence="3">
    <location>
        <begin position="255"/>
        <end position="300"/>
    </location>
</feature>
<dbReference type="RefSeq" id="WP_089696311.1">
    <property type="nucleotide sequence ID" value="NZ_FNHL01000002.1"/>
</dbReference>
<proteinExistence type="predicted"/>
<feature type="region of interest" description="Disordered" evidence="1">
    <location>
        <begin position="80"/>
        <end position="136"/>
    </location>
</feature>
<evidence type="ECO:0000313" key="6">
    <source>
        <dbReference type="Proteomes" id="UP000199451"/>
    </source>
</evidence>
<reference evidence="6" key="1">
    <citation type="submission" date="2016-10" db="EMBL/GenBank/DDBJ databases">
        <authorList>
            <person name="Varghese N."/>
            <person name="Submissions S."/>
        </authorList>
    </citation>
    <scope>NUCLEOTIDE SEQUENCE [LARGE SCALE GENOMIC DNA]</scope>
    <source>
        <strain evidence="6">CGMCC 1.10119</strain>
    </source>
</reference>
<dbReference type="STRING" id="660521.SAMN04487949_1643"/>
<protein>
    <submittedName>
        <fullName evidence="5">Uncharacterized protein</fullName>
    </submittedName>
</protein>
<dbReference type="OrthoDB" id="205972at2157"/>
<dbReference type="Proteomes" id="UP000199451">
    <property type="component" value="Unassembled WGS sequence"/>
</dbReference>
<accession>A0A1G9T6M2</accession>
<evidence type="ECO:0000259" key="4">
    <source>
        <dbReference type="Pfam" id="PF26238"/>
    </source>
</evidence>
<dbReference type="InterPro" id="IPR058775">
    <property type="entry name" value="DUF8054_M"/>
</dbReference>
<dbReference type="EMBL" id="FNHL01000002">
    <property type="protein sequence ID" value="SDM43379.1"/>
    <property type="molecule type" value="Genomic_DNA"/>
</dbReference>
<dbReference type="Pfam" id="PF26236">
    <property type="entry name" value="DUF8054_N"/>
    <property type="match status" value="1"/>
</dbReference>
<evidence type="ECO:0000259" key="3">
    <source>
        <dbReference type="Pfam" id="PF26237"/>
    </source>
</evidence>
<feature type="domain" description="DUF8054" evidence="4">
    <location>
        <begin position="145"/>
        <end position="252"/>
    </location>
</feature>
<dbReference type="Pfam" id="PF26238">
    <property type="entry name" value="DUF8054_M"/>
    <property type="match status" value="1"/>
</dbReference>
<organism evidence="5 6">
    <name type="scientific">Halogranum gelatinilyticum</name>
    <dbReference type="NCBI Taxonomy" id="660521"/>
    <lineage>
        <taxon>Archaea</taxon>
        <taxon>Methanobacteriati</taxon>
        <taxon>Methanobacteriota</taxon>
        <taxon>Stenosarchaea group</taxon>
        <taxon>Halobacteria</taxon>
        <taxon>Halobacteriales</taxon>
        <taxon>Haloferacaceae</taxon>
    </lineage>
</organism>
<gene>
    <name evidence="5" type="ORF">SAMN04487949_1643</name>
</gene>
<evidence type="ECO:0000259" key="2">
    <source>
        <dbReference type="Pfam" id="PF26236"/>
    </source>
</evidence>
<feature type="compositionally biased region" description="Acidic residues" evidence="1">
    <location>
        <begin position="102"/>
        <end position="129"/>
    </location>
</feature>
<dbReference type="Pfam" id="PF26237">
    <property type="entry name" value="DUF8054_C"/>
    <property type="match status" value="1"/>
</dbReference>
<name>A0A1G9T6M2_9EURY</name>
<feature type="domain" description="DUF8054" evidence="2">
    <location>
        <begin position="5"/>
        <end position="77"/>
    </location>
</feature>
<sequence length="306" mass="32340">MSLFETLRKPEHTGDARCWPCTAVNSAFVLGLAGVVGRRWKPAGVAVLLFGAAAIALRGYVVPYTPQFAPRLVEPLPVDFKTDEPRSDSFSTVTVERAGDGETVDETDETDETDAEEADTADDEPETPPDSDSLTALDADGAQVMGALLEAGIIVDDGEMVVPTDEFVEAWESTMAELRGLDDAAFAAAVADAAPFEAEGAVDDGWVVVEGQGQAVHLTRAIAIAETAAIRVMADHDVPESVRVDAAQPLRMFLEHCPKCGGVVEETTTAACCGGSKGAYGGVVYDVLACSECETIVYEFDETVED</sequence>
<dbReference type="AlphaFoldDB" id="A0A1G9T6M2"/>
<evidence type="ECO:0000256" key="1">
    <source>
        <dbReference type="SAM" id="MobiDB-lite"/>
    </source>
</evidence>
<evidence type="ECO:0000313" key="5">
    <source>
        <dbReference type="EMBL" id="SDM43379.1"/>
    </source>
</evidence>
<dbReference type="InterPro" id="IPR058674">
    <property type="entry name" value="DUF8054_N"/>
</dbReference>
<keyword evidence="6" id="KW-1185">Reference proteome</keyword>
<dbReference type="InterPro" id="IPR058675">
    <property type="entry name" value="DUF8054_C"/>
</dbReference>